<dbReference type="InterPro" id="IPR000873">
    <property type="entry name" value="AMP-dep_synth/lig_dom"/>
</dbReference>
<dbReference type="Gene3D" id="3.40.50.12780">
    <property type="entry name" value="N-terminal domain of ligase-like"/>
    <property type="match status" value="1"/>
</dbReference>
<dbReference type="PANTHER" id="PTHR43201">
    <property type="entry name" value="ACYL-COA SYNTHETASE"/>
    <property type="match status" value="1"/>
</dbReference>
<evidence type="ECO:0000313" key="5">
    <source>
        <dbReference type="Proteomes" id="UP000627521"/>
    </source>
</evidence>
<dbReference type="Pfam" id="PF00501">
    <property type="entry name" value="AMP-binding"/>
    <property type="match status" value="1"/>
</dbReference>
<dbReference type="SUPFAM" id="SSF56801">
    <property type="entry name" value="Acetyl-CoA synthetase-like"/>
    <property type="match status" value="1"/>
</dbReference>
<accession>A0ABR8LPH5</accession>
<comment type="similarity">
    <text evidence="1">Belongs to the ATP-dependent AMP-binding enzyme family.</text>
</comment>
<sequence length="352" mass="39230">MTPNFDKIHNRFRLNGKHYTFDDLKEVAYSFIKEGLPFEKEIGDFLSHWLDNSNYILAKTSGSTGQPKTIKLHKQAMVNSAIATGDFFKLQPGNSALLCLPATYIAGKMMLVRALVLGLEIDSVQPTTNPIFDPEKHYDFVAMIPAQAEKTLHRLSNIKTLIIGGAPLSNPLRLKLENLKTGVFETYGMTETITHIALKQLKSNGPQYFNILPNITISQNNKACLVIDAPLLTKDQIVTNDVVKLHSKTTFEWLGRADHVINSGGVKLFPEQIEAKLQSKIKSRFFITSEEDKTFGSVSILVIEAENTSLDTHVFSSLTPIETPKSIYAIPAFAETSSGKVNRHETLKLLKK</sequence>
<dbReference type="RefSeq" id="WP_191100825.1">
    <property type="nucleotide sequence ID" value="NZ_JACXXH010000001.1"/>
</dbReference>
<evidence type="ECO:0000256" key="2">
    <source>
        <dbReference type="ARBA" id="ARBA00022598"/>
    </source>
</evidence>
<comment type="caution">
    <text evidence="4">The sequence shown here is derived from an EMBL/GenBank/DDBJ whole genome shotgun (WGS) entry which is preliminary data.</text>
</comment>
<name>A0ABR8LPH5_9FLAO</name>
<dbReference type="Gene3D" id="3.30.300.30">
    <property type="match status" value="1"/>
</dbReference>
<dbReference type="EMBL" id="JACXXH010000001">
    <property type="protein sequence ID" value="MBD3862129.1"/>
    <property type="molecule type" value="Genomic_DNA"/>
</dbReference>
<dbReference type="Proteomes" id="UP000627521">
    <property type="component" value="Unassembled WGS sequence"/>
</dbReference>
<dbReference type="InterPro" id="IPR045851">
    <property type="entry name" value="AMP-bd_C_sf"/>
</dbReference>
<protein>
    <submittedName>
        <fullName evidence="4">AMP-binding protein</fullName>
    </submittedName>
</protein>
<feature type="domain" description="AMP-dependent synthetase/ligase" evidence="3">
    <location>
        <begin position="60"/>
        <end position="202"/>
    </location>
</feature>
<keyword evidence="5" id="KW-1185">Reference proteome</keyword>
<reference evidence="4 5" key="1">
    <citation type="submission" date="2020-09" db="EMBL/GenBank/DDBJ databases">
        <title>Bacillus nautilus sp. nov., Chryseoglobus crepusculi sp. nov, and Psychrobacter noctis sp. nov., isolated from deep-sea sponges from the equatorial Atlantic.</title>
        <authorList>
            <person name="Stennett H.L."/>
            <person name="Williams S.E."/>
        </authorList>
    </citation>
    <scope>NUCLEOTIDE SEQUENCE [LARGE SCALE GENOMIC DNA]</scope>
    <source>
        <strain evidence="4 5">28M-24</strain>
    </source>
</reference>
<dbReference type="PANTHER" id="PTHR43201:SF5">
    <property type="entry name" value="MEDIUM-CHAIN ACYL-COA LIGASE ACSF2, MITOCHONDRIAL"/>
    <property type="match status" value="1"/>
</dbReference>
<evidence type="ECO:0000313" key="4">
    <source>
        <dbReference type="EMBL" id="MBD3862129.1"/>
    </source>
</evidence>
<dbReference type="InterPro" id="IPR042099">
    <property type="entry name" value="ANL_N_sf"/>
</dbReference>
<evidence type="ECO:0000259" key="3">
    <source>
        <dbReference type="Pfam" id="PF00501"/>
    </source>
</evidence>
<organism evidence="4 5">
    <name type="scientific">Olleya marilimosa</name>
    <dbReference type="NCBI Taxonomy" id="272164"/>
    <lineage>
        <taxon>Bacteria</taxon>
        <taxon>Pseudomonadati</taxon>
        <taxon>Bacteroidota</taxon>
        <taxon>Flavobacteriia</taxon>
        <taxon>Flavobacteriales</taxon>
        <taxon>Flavobacteriaceae</taxon>
    </lineage>
</organism>
<keyword evidence="2" id="KW-0436">Ligase</keyword>
<proteinExistence type="inferred from homology"/>
<gene>
    <name evidence="4" type="ORF">IEG06_01605</name>
</gene>
<evidence type="ECO:0000256" key="1">
    <source>
        <dbReference type="ARBA" id="ARBA00006432"/>
    </source>
</evidence>